<dbReference type="PANTHER" id="PTHR33877:SF2">
    <property type="entry name" value="OS07G0170200 PROTEIN"/>
    <property type="match status" value="1"/>
</dbReference>
<dbReference type="RefSeq" id="WP_229484059.1">
    <property type="nucleotide sequence ID" value="NZ_JAIVFQ010000007.1"/>
</dbReference>
<dbReference type="InterPro" id="IPR003615">
    <property type="entry name" value="HNH_nuc"/>
</dbReference>
<evidence type="ECO:0000313" key="2">
    <source>
        <dbReference type="EMBL" id="MCC5599112.1"/>
    </source>
</evidence>
<dbReference type="InterPro" id="IPR025938">
    <property type="entry name" value="RRXRR_dom"/>
</dbReference>
<dbReference type="InterPro" id="IPR002711">
    <property type="entry name" value="HNH"/>
</dbReference>
<accession>A0ABS8I4J0</accession>
<keyword evidence="2" id="KW-0540">Nuclease</keyword>
<dbReference type="CDD" id="cd00085">
    <property type="entry name" value="HNHc"/>
    <property type="match status" value="1"/>
</dbReference>
<organism evidence="2 3">
    <name type="scientific">Nostoc favosum CHAB5714</name>
    <dbReference type="NCBI Taxonomy" id="2780399"/>
    <lineage>
        <taxon>Bacteria</taxon>
        <taxon>Bacillati</taxon>
        <taxon>Cyanobacteriota</taxon>
        <taxon>Cyanophyceae</taxon>
        <taxon>Nostocales</taxon>
        <taxon>Nostocaceae</taxon>
        <taxon>Nostoc</taxon>
        <taxon>Nostoc favosum</taxon>
    </lineage>
</organism>
<dbReference type="Pfam" id="PF14239">
    <property type="entry name" value="RRXRR"/>
    <property type="match status" value="1"/>
</dbReference>
<keyword evidence="2" id="KW-0378">Hydrolase</keyword>
<dbReference type="GO" id="GO:0004519">
    <property type="term" value="F:endonuclease activity"/>
    <property type="evidence" value="ECO:0007669"/>
    <property type="project" value="UniProtKB-KW"/>
</dbReference>
<dbReference type="EMBL" id="JAIVFQ010000007">
    <property type="protein sequence ID" value="MCC5599112.1"/>
    <property type="molecule type" value="Genomic_DNA"/>
</dbReference>
<evidence type="ECO:0000259" key="1">
    <source>
        <dbReference type="SMART" id="SM00507"/>
    </source>
</evidence>
<dbReference type="Proteomes" id="UP001199525">
    <property type="component" value="Unassembled WGS sequence"/>
</dbReference>
<keyword evidence="2" id="KW-0255">Endonuclease</keyword>
<comment type="caution">
    <text evidence="2">The sequence shown here is derived from an EMBL/GenBank/DDBJ whole genome shotgun (WGS) entry which is preliminary data.</text>
</comment>
<protein>
    <submittedName>
        <fullName evidence="2">HNH endonuclease</fullName>
    </submittedName>
</protein>
<dbReference type="InterPro" id="IPR052892">
    <property type="entry name" value="NA-targeting_endonuclease"/>
</dbReference>
<proteinExistence type="predicted"/>
<keyword evidence="3" id="KW-1185">Reference proteome</keyword>
<dbReference type="Pfam" id="PF01844">
    <property type="entry name" value="HNH"/>
    <property type="match status" value="1"/>
</dbReference>
<gene>
    <name evidence="2" type="ORF">LC586_07745</name>
</gene>
<reference evidence="2 3" key="1">
    <citation type="journal article" date="2021" name="Microorganisms">
        <title>Genome Evolution of Filamentous Cyanobacterium Nostoc Species: From Facultative Symbiosis to Free Living.</title>
        <authorList>
            <person name="Huo D."/>
            <person name="Li H."/>
            <person name="Cai F."/>
            <person name="Guo X."/>
            <person name="Qiao Z."/>
            <person name="Wang W."/>
            <person name="Yu G."/>
            <person name="Li R."/>
        </authorList>
    </citation>
    <scope>NUCLEOTIDE SEQUENCE [LARGE SCALE GENOMIC DNA]</scope>
    <source>
        <strain evidence="2 3">CHAB 5714</strain>
    </source>
</reference>
<evidence type="ECO:0000313" key="3">
    <source>
        <dbReference type="Proteomes" id="UP001199525"/>
    </source>
</evidence>
<name>A0ABS8I4J0_9NOSO</name>
<sequence length="429" mass="48236">MCKVFVLDTDKRPLNPIHSAQARQLLRNKKAAIYCQFPFTIILKKSRPDATIEPFRLKLDPGAKYTGVALVNDNTGEVVFAAELKHRGSAIRDALTSRRQLRRSRRNRKTRYRQPRFLNRIRPKGWLVPSLQSRIENIKTWVERLCRLSPIGAISQELVRFDMQLMCNPDIQGKEYQQGTLAGYETREYLLEKWDRQCAYCGIKDIPLQVEHIHARAKGGSNSITNLTLSCEKCNTKKGTKDIKDFLKKDLTRLEKIFKQAKRPLADAAAVNTTRLALLEVLKATGLPVEIGSGGLTKFNRSQQKLEKKHWIDAACVGKSTPKLIIKGIKSLLITANGHGNRQMCGTDKFGIPCRHRTNKQIHFGFSTGDIVKAVVTSGKKVGQYVGRVLCRATGSFDIATKGGRVAGISHRFCTSIHKKDGYSYSVSD</sequence>
<feature type="domain" description="HNH nuclease" evidence="1">
    <location>
        <begin position="185"/>
        <end position="236"/>
    </location>
</feature>
<dbReference type="SMART" id="SM00507">
    <property type="entry name" value="HNHc"/>
    <property type="match status" value="1"/>
</dbReference>
<dbReference type="PANTHER" id="PTHR33877">
    <property type="entry name" value="SLL1193 PROTEIN"/>
    <property type="match status" value="1"/>
</dbReference>
<dbReference type="NCBIfam" id="NF040563">
    <property type="entry name" value="guided_IscB"/>
    <property type="match status" value="1"/>
</dbReference>
<dbReference type="InterPro" id="IPR047693">
    <property type="entry name" value="RNA-guided_IscB-like"/>
</dbReference>
<dbReference type="Gene3D" id="1.10.30.50">
    <property type="match status" value="1"/>
</dbReference>